<dbReference type="Proteomes" id="UP000805193">
    <property type="component" value="Unassembled WGS sequence"/>
</dbReference>
<accession>A0AC60QLP3</accession>
<name>A0AC60QLP3_IXOPE</name>
<reference evidence="1 2" key="1">
    <citation type="journal article" date="2020" name="Cell">
        <title>Large-Scale Comparative Analyses of Tick Genomes Elucidate Their Genetic Diversity and Vector Capacities.</title>
        <authorList>
            <consortium name="Tick Genome and Microbiome Consortium (TIGMIC)"/>
            <person name="Jia N."/>
            <person name="Wang J."/>
            <person name="Shi W."/>
            <person name="Du L."/>
            <person name="Sun Y."/>
            <person name="Zhan W."/>
            <person name="Jiang J.F."/>
            <person name="Wang Q."/>
            <person name="Zhang B."/>
            <person name="Ji P."/>
            <person name="Bell-Sakyi L."/>
            <person name="Cui X.M."/>
            <person name="Yuan T.T."/>
            <person name="Jiang B.G."/>
            <person name="Yang W.F."/>
            <person name="Lam T.T."/>
            <person name="Chang Q.C."/>
            <person name="Ding S.J."/>
            <person name="Wang X.J."/>
            <person name="Zhu J.G."/>
            <person name="Ruan X.D."/>
            <person name="Zhao L."/>
            <person name="Wei J.T."/>
            <person name="Ye R.Z."/>
            <person name="Que T.C."/>
            <person name="Du C.H."/>
            <person name="Zhou Y.H."/>
            <person name="Cheng J.X."/>
            <person name="Dai P.F."/>
            <person name="Guo W.B."/>
            <person name="Han X.H."/>
            <person name="Huang E.J."/>
            <person name="Li L.F."/>
            <person name="Wei W."/>
            <person name="Gao Y.C."/>
            <person name="Liu J.Z."/>
            <person name="Shao H.Z."/>
            <person name="Wang X."/>
            <person name="Wang C.C."/>
            <person name="Yang T.C."/>
            <person name="Huo Q.B."/>
            <person name="Li W."/>
            <person name="Chen H.Y."/>
            <person name="Chen S.E."/>
            <person name="Zhou L.G."/>
            <person name="Ni X.B."/>
            <person name="Tian J.H."/>
            <person name="Sheng Y."/>
            <person name="Liu T."/>
            <person name="Pan Y.S."/>
            <person name="Xia L.Y."/>
            <person name="Li J."/>
            <person name="Zhao F."/>
            <person name="Cao W.C."/>
        </authorList>
    </citation>
    <scope>NUCLEOTIDE SEQUENCE [LARGE SCALE GENOMIC DNA]</scope>
    <source>
        <strain evidence="1">Iper-2018</strain>
    </source>
</reference>
<sequence length="55" mass="5997">LKVKRPSLDDGKQRSDGPDCGDSPPKRQCLIRDKENLGVQLAPKLQGLAALRRGT</sequence>
<gene>
    <name evidence="1" type="ORF">HPB47_018836</name>
</gene>
<evidence type="ECO:0000313" key="2">
    <source>
        <dbReference type="Proteomes" id="UP000805193"/>
    </source>
</evidence>
<feature type="non-terminal residue" evidence="1">
    <location>
        <position position="55"/>
    </location>
</feature>
<organism evidence="1 2">
    <name type="scientific">Ixodes persulcatus</name>
    <name type="common">Taiga tick</name>
    <dbReference type="NCBI Taxonomy" id="34615"/>
    <lineage>
        <taxon>Eukaryota</taxon>
        <taxon>Metazoa</taxon>
        <taxon>Ecdysozoa</taxon>
        <taxon>Arthropoda</taxon>
        <taxon>Chelicerata</taxon>
        <taxon>Arachnida</taxon>
        <taxon>Acari</taxon>
        <taxon>Parasitiformes</taxon>
        <taxon>Ixodida</taxon>
        <taxon>Ixodoidea</taxon>
        <taxon>Ixodidae</taxon>
        <taxon>Ixodinae</taxon>
        <taxon>Ixodes</taxon>
    </lineage>
</organism>
<proteinExistence type="predicted"/>
<feature type="non-terminal residue" evidence="1">
    <location>
        <position position="1"/>
    </location>
</feature>
<keyword evidence="2" id="KW-1185">Reference proteome</keyword>
<comment type="caution">
    <text evidence="1">The sequence shown here is derived from an EMBL/GenBank/DDBJ whole genome shotgun (WGS) entry which is preliminary data.</text>
</comment>
<dbReference type="EMBL" id="JABSTQ010008132">
    <property type="protein sequence ID" value="KAG0434845.1"/>
    <property type="molecule type" value="Genomic_DNA"/>
</dbReference>
<evidence type="ECO:0000313" key="1">
    <source>
        <dbReference type="EMBL" id="KAG0434845.1"/>
    </source>
</evidence>
<protein>
    <submittedName>
        <fullName evidence="1">Uncharacterized protein</fullName>
    </submittedName>
</protein>